<feature type="region of interest" description="Disordered" evidence="1">
    <location>
        <begin position="1"/>
        <end position="28"/>
    </location>
</feature>
<dbReference type="AlphaFoldDB" id="A0A0T7GRC0"/>
<gene>
    <name evidence="3" type="ORF">NGAL_HAMBI1189_31590</name>
</gene>
<feature type="compositionally biased region" description="Polar residues" evidence="1">
    <location>
        <begin position="49"/>
        <end position="71"/>
    </location>
</feature>
<dbReference type="EMBL" id="CCRK01000006">
    <property type="protein sequence ID" value="CDZ49835.1"/>
    <property type="molecule type" value="Genomic_DNA"/>
</dbReference>
<feature type="compositionally biased region" description="Basic and acidic residues" evidence="1">
    <location>
        <begin position="1"/>
        <end position="21"/>
    </location>
</feature>
<feature type="compositionally biased region" description="Pro residues" evidence="1">
    <location>
        <begin position="75"/>
        <end position="94"/>
    </location>
</feature>
<evidence type="ECO:0000313" key="3">
    <source>
        <dbReference type="EMBL" id="CDZ49835.1"/>
    </source>
</evidence>
<dbReference type="Proteomes" id="UP000039660">
    <property type="component" value="Unassembled WGS sequence"/>
</dbReference>
<evidence type="ECO:0000256" key="1">
    <source>
        <dbReference type="SAM" id="MobiDB-lite"/>
    </source>
</evidence>
<evidence type="ECO:0000313" key="4">
    <source>
        <dbReference type="Proteomes" id="UP000039660"/>
    </source>
</evidence>
<keyword evidence="2" id="KW-1133">Transmembrane helix</keyword>
<reference evidence="3 4" key="1">
    <citation type="submission" date="2014-08" db="EMBL/GenBank/DDBJ databases">
        <authorList>
            <person name="Chen Y.-H."/>
        </authorList>
    </citation>
    <scope>NUCLEOTIDE SEQUENCE [LARGE SCALE GENOMIC DNA]</scope>
</reference>
<evidence type="ECO:0000256" key="2">
    <source>
        <dbReference type="SAM" id="Phobius"/>
    </source>
</evidence>
<evidence type="ECO:0008006" key="5">
    <source>
        <dbReference type="Google" id="ProtNLM"/>
    </source>
</evidence>
<protein>
    <recommendedName>
        <fullName evidence="5">Transmembrane protein</fullName>
    </recommendedName>
</protein>
<keyword evidence="2" id="KW-0812">Transmembrane</keyword>
<proteinExistence type="predicted"/>
<organism evidence="3 4">
    <name type="scientific">Neorhizobium galegae bv. officinalis</name>
    <dbReference type="NCBI Taxonomy" id="323656"/>
    <lineage>
        <taxon>Bacteria</taxon>
        <taxon>Pseudomonadati</taxon>
        <taxon>Pseudomonadota</taxon>
        <taxon>Alphaproteobacteria</taxon>
        <taxon>Hyphomicrobiales</taxon>
        <taxon>Rhizobiaceae</taxon>
        <taxon>Rhizobium/Agrobacterium group</taxon>
        <taxon>Neorhizobium</taxon>
    </lineage>
</organism>
<feature type="compositionally biased region" description="Gly residues" evidence="1">
    <location>
        <begin position="98"/>
        <end position="107"/>
    </location>
</feature>
<feature type="region of interest" description="Disordered" evidence="1">
    <location>
        <begin position="48"/>
        <end position="107"/>
    </location>
</feature>
<name>A0A0T7GRC0_NEOGA</name>
<sequence>MTYDPNDRKFETRDPDLRATEVRSSSSSWVPWVAVIAVILVGAFVWSQMGGSSTDPQTTSSTNPPVTDNSKSSPAPAPMTPAAPPAASPAPATPPAGGATGGTGTQP</sequence>
<keyword evidence="2" id="KW-0472">Membrane</keyword>
<accession>A0A0T7GRC0</accession>
<dbReference type="RefSeq" id="WP_046636012.1">
    <property type="nucleotide sequence ID" value="NZ_CCRK01000006.1"/>
</dbReference>
<feature type="transmembrane region" description="Helical" evidence="2">
    <location>
        <begin position="29"/>
        <end position="47"/>
    </location>
</feature>